<dbReference type="InterPro" id="IPR011032">
    <property type="entry name" value="GroES-like_sf"/>
</dbReference>
<sequence length="335" mass="34195">MRAVTIPEPGGPEALVWSEVPDPEAGAGEVLVEVASSGVNRADVLQRQGFYDPPPGASPYPGLECAGRVVALGPGVSGWRVGDEVCALLAGGGYAELVAVPAGQLLPVPGGVGLVAAGGLPEVACTVWSNVFGAAGLRAGETLLVHGGASGIGTFAIQLARALGARVAVTAGSAEKLERCRELGAEVLVNYREDDFVEALGRVGGADVILDIVGARYLARNIAALAPGGRLVVIGFQGGVKAELDLRTLLARRASVTATSLRARPAEEKAAIVAEVRERVWPLLAEGRVRPVIDRLLPLPEAALAHEVLEAGGHVGKVLLTATGEEGDLTAPRPA</sequence>
<evidence type="ECO:0000313" key="5">
    <source>
        <dbReference type="Proteomes" id="UP000278673"/>
    </source>
</evidence>
<dbReference type="InterPro" id="IPR036291">
    <property type="entry name" value="NAD(P)-bd_dom_sf"/>
</dbReference>
<comment type="caution">
    <text evidence="4">The sequence shown here is derived from an EMBL/GenBank/DDBJ whole genome shotgun (WGS) entry which is preliminary data.</text>
</comment>
<dbReference type="AlphaFoldDB" id="A0A3M2L078"/>
<dbReference type="Gene3D" id="3.40.50.720">
    <property type="entry name" value="NAD(P)-binding Rossmann-like Domain"/>
    <property type="match status" value="1"/>
</dbReference>
<evidence type="ECO:0000313" key="4">
    <source>
        <dbReference type="EMBL" id="RMI31072.1"/>
    </source>
</evidence>
<evidence type="ECO:0000259" key="3">
    <source>
        <dbReference type="SMART" id="SM00829"/>
    </source>
</evidence>
<proteinExistence type="predicted"/>
<dbReference type="SUPFAM" id="SSF50129">
    <property type="entry name" value="GroES-like"/>
    <property type="match status" value="1"/>
</dbReference>
<dbReference type="GO" id="GO:0016651">
    <property type="term" value="F:oxidoreductase activity, acting on NAD(P)H"/>
    <property type="evidence" value="ECO:0007669"/>
    <property type="project" value="TreeGrafter"/>
</dbReference>
<feature type="domain" description="Enoyl reductase (ER)" evidence="3">
    <location>
        <begin position="10"/>
        <end position="320"/>
    </location>
</feature>
<dbReference type="PANTHER" id="PTHR48106:SF8">
    <property type="entry name" value="OS02G0805600 PROTEIN"/>
    <property type="match status" value="1"/>
</dbReference>
<gene>
    <name evidence="4" type="ORF">EBN88_26260</name>
</gene>
<keyword evidence="2" id="KW-0560">Oxidoreductase</keyword>
<dbReference type="Pfam" id="PF00107">
    <property type="entry name" value="ADH_zinc_N"/>
    <property type="match status" value="1"/>
</dbReference>
<dbReference type="RefSeq" id="WP_122399537.1">
    <property type="nucleotide sequence ID" value="NZ_RFFJ01000228.1"/>
</dbReference>
<keyword evidence="1" id="KW-0521">NADP</keyword>
<dbReference type="Gene3D" id="3.90.180.10">
    <property type="entry name" value="Medium-chain alcohol dehydrogenases, catalytic domain"/>
    <property type="match status" value="1"/>
</dbReference>
<dbReference type="InterPro" id="IPR013149">
    <property type="entry name" value="ADH-like_C"/>
</dbReference>
<dbReference type="InterPro" id="IPR020843">
    <property type="entry name" value="ER"/>
</dbReference>
<dbReference type="PANTHER" id="PTHR48106">
    <property type="entry name" value="QUINONE OXIDOREDUCTASE PIG3-RELATED"/>
    <property type="match status" value="1"/>
</dbReference>
<organism evidence="4 5">
    <name type="scientific">Streptomyces triticirhizae</name>
    <dbReference type="NCBI Taxonomy" id="2483353"/>
    <lineage>
        <taxon>Bacteria</taxon>
        <taxon>Bacillati</taxon>
        <taxon>Actinomycetota</taxon>
        <taxon>Actinomycetes</taxon>
        <taxon>Kitasatosporales</taxon>
        <taxon>Streptomycetaceae</taxon>
        <taxon>Streptomyces</taxon>
    </lineage>
</organism>
<keyword evidence="5" id="KW-1185">Reference proteome</keyword>
<dbReference type="SMART" id="SM00829">
    <property type="entry name" value="PKS_ER"/>
    <property type="match status" value="1"/>
</dbReference>
<dbReference type="EMBL" id="RFFJ01000228">
    <property type="protein sequence ID" value="RMI31072.1"/>
    <property type="molecule type" value="Genomic_DNA"/>
</dbReference>
<dbReference type="Proteomes" id="UP000278673">
    <property type="component" value="Unassembled WGS sequence"/>
</dbReference>
<dbReference type="SUPFAM" id="SSF51735">
    <property type="entry name" value="NAD(P)-binding Rossmann-fold domains"/>
    <property type="match status" value="1"/>
</dbReference>
<dbReference type="InterPro" id="IPR014189">
    <property type="entry name" value="Quinone_OxRdtase_PIG3"/>
</dbReference>
<dbReference type="GO" id="GO:0070402">
    <property type="term" value="F:NADPH binding"/>
    <property type="evidence" value="ECO:0007669"/>
    <property type="project" value="TreeGrafter"/>
</dbReference>
<dbReference type="InterPro" id="IPR013154">
    <property type="entry name" value="ADH-like_N"/>
</dbReference>
<protein>
    <submittedName>
        <fullName evidence="4">NAD(P)H-quinone oxidoreductase</fullName>
    </submittedName>
</protein>
<evidence type="ECO:0000256" key="2">
    <source>
        <dbReference type="ARBA" id="ARBA00023002"/>
    </source>
</evidence>
<evidence type="ECO:0000256" key="1">
    <source>
        <dbReference type="ARBA" id="ARBA00022857"/>
    </source>
</evidence>
<name>A0A3M2L078_9ACTN</name>
<dbReference type="CDD" id="cd05276">
    <property type="entry name" value="p53_inducible_oxidoreductase"/>
    <property type="match status" value="1"/>
</dbReference>
<dbReference type="NCBIfam" id="TIGR02824">
    <property type="entry name" value="quinone_pig3"/>
    <property type="match status" value="1"/>
</dbReference>
<dbReference type="Pfam" id="PF08240">
    <property type="entry name" value="ADH_N"/>
    <property type="match status" value="1"/>
</dbReference>
<accession>A0A3M2L078</accession>
<reference evidence="4 5" key="1">
    <citation type="submission" date="2018-10" db="EMBL/GenBank/DDBJ databases">
        <title>Isolation, diversity and antifungal activity of actinobacteria from wheat.</title>
        <authorList>
            <person name="Han C."/>
        </authorList>
    </citation>
    <scope>NUCLEOTIDE SEQUENCE [LARGE SCALE GENOMIC DNA]</scope>
    <source>
        <strain evidence="4 5">NEAU-YY642</strain>
    </source>
</reference>